<comment type="caution">
    <text evidence="1">The sequence shown here is derived from an EMBL/GenBank/DDBJ whole genome shotgun (WGS) entry which is preliminary data.</text>
</comment>
<dbReference type="SUPFAM" id="SSF69118">
    <property type="entry name" value="AhpD-like"/>
    <property type="match status" value="1"/>
</dbReference>
<dbReference type="RefSeq" id="WP_386028948.1">
    <property type="nucleotide sequence ID" value="NZ_JBHUHX010000062.1"/>
</dbReference>
<evidence type="ECO:0000313" key="1">
    <source>
        <dbReference type="EMBL" id="MFD2114060.1"/>
    </source>
</evidence>
<sequence length="200" mass="22802">MASQAAVRESIQGQPFNDVLNELHAHTFSGAPGESDPFTLSELEREYIAYALGLYYQCDHCVQYHGRVVERVRKSLGNDVWAWQDELLKVVLFLRTSRANVSSREWEGWVDAWRRFAGRLHHHQAGLACNIAYAVGIARADEHLMDIAFESLRTFYQDDEVLLGVIRDIDRVVVFMKAATSKNRTDPIVRRQLGGQGIRV</sequence>
<dbReference type="InterPro" id="IPR029032">
    <property type="entry name" value="AhpD-like"/>
</dbReference>
<evidence type="ECO:0008006" key="3">
    <source>
        <dbReference type="Google" id="ProtNLM"/>
    </source>
</evidence>
<proteinExistence type="predicted"/>
<organism evidence="1 2">
    <name type="scientific">Thiorhodococcus fuscus</name>
    <dbReference type="NCBI Taxonomy" id="527200"/>
    <lineage>
        <taxon>Bacteria</taxon>
        <taxon>Pseudomonadati</taxon>
        <taxon>Pseudomonadota</taxon>
        <taxon>Gammaproteobacteria</taxon>
        <taxon>Chromatiales</taxon>
        <taxon>Chromatiaceae</taxon>
        <taxon>Thiorhodococcus</taxon>
    </lineage>
</organism>
<keyword evidence="2" id="KW-1185">Reference proteome</keyword>
<name>A0ABW4YEM2_9GAMM</name>
<protein>
    <recommendedName>
        <fullName evidence="3">Carboxymuconolactone decarboxylase family protein</fullName>
    </recommendedName>
</protein>
<evidence type="ECO:0000313" key="2">
    <source>
        <dbReference type="Proteomes" id="UP001597337"/>
    </source>
</evidence>
<accession>A0ABW4YEM2</accession>
<dbReference type="Proteomes" id="UP001597337">
    <property type="component" value="Unassembled WGS sequence"/>
</dbReference>
<gene>
    <name evidence="1" type="ORF">ACFSJC_19600</name>
</gene>
<reference evidence="2" key="1">
    <citation type="journal article" date="2019" name="Int. J. Syst. Evol. Microbiol.">
        <title>The Global Catalogue of Microorganisms (GCM) 10K type strain sequencing project: providing services to taxonomists for standard genome sequencing and annotation.</title>
        <authorList>
            <consortium name="The Broad Institute Genomics Platform"/>
            <consortium name="The Broad Institute Genome Sequencing Center for Infectious Disease"/>
            <person name="Wu L."/>
            <person name="Ma J."/>
        </authorList>
    </citation>
    <scope>NUCLEOTIDE SEQUENCE [LARGE SCALE GENOMIC DNA]</scope>
    <source>
        <strain evidence="2">KACC 12597</strain>
    </source>
</reference>
<dbReference type="EMBL" id="JBHUHX010000062">
    <property type="protein sequence ID" value="MFD2114060.1"/>
    <property type="molecule type" value="Genomic_DNA"/>
</dbReference>